<proteinExistence type="predicted"/>
<dbReference type="Proteomes" id="UP000005408">
    <property type="component" value="Unassembled WGS sequence"/>
</dbReference>
<sequence length="81" mass="9278">MVMDDVRGSSEDPEEPIVRILRRKACQPQNVPTQQTKTEWQTNALATQQGIIEMVDDNAEYQELGHVSKPSIYDQPQRPQI</sequence>
<dbReference type="EnsemblMetazoa" id="G8707.1">
    <property type="protein sequence ID" value="G8707.1:cds"/>
    <property type="gene ID" value="G8707"/>
</dbReference>
<keyword evidence="2" id="KW-1185">Reference proteome</keyword>
<dbReference type="AlphaFoldDB" id="A0A8W8NQ86"/>
<name>A0A8W8NQ86_MAGGI</name>
<evidence type="ECO:0000313" key="2">
    <source>
        <dbReference type="Proteomes" id="UP000005408"/>
    </source>
</evidence>
<evidence type="ECO:0000313" key="1">
    <source>
        <dbReference type="EnsemblMetazoa" id="G8707.1:cds"/>
    </source>
</evidence>
<reference evidence="1" key="1">
    <citation type="submission" date="2022-08" db="UniProtKB">
        <authorList>
            <consortium name="EnsemblMetazoa"/>
        </authorList>
    </citation>
    <scope>IDENTIFICATION</scope>
    <source>
        <strain evidence="1">05x7-T-G4-1.051#20</strain>
    </source>
</reference>
<organism evidence="1 2">
    <name type="scientific">Magallana gigas</name>
    <name type="common">Pacific oyster</name>
    <name type="synonym">Crassostrea gigas</name>
    <dbReference type="NCBI Taxonomy" id="29159"/>
    <lineage>
        <taxon>Eukaryota</taxon>
        <taxon>Metazoa</taxon>
        <taxon>Spiralia</taxon>
        <taxon>Lophotrochozoa</taxon>
        <taxon>Mollusca</taxon>
        <taxon>Bivalvia</taxon>
        <taxon>Autobranchia</taxon>
        <taxon>Pteriomorphia</taxon>
        <taxon>Ostreida</taxon>
        <taxon>Ostreoidea</taxon>
        <taxon>Ostreidae</taxon>
        <taxon>Magallana</taxon>
    </lineage>
</organism>
<protein>
    <submittedName>
        <fullName evidence="1">Uncharacterized protein</fullName>
    </submittedName>
</protein>
<accession>A0A8W8NQ86</accession>